<dbReference type="Pfam" id="PF00611">
    <property type="entry name" value="FCH"/>
    <property type="match status" value="1"/>
</dbReference>
<dbReference type="InterPro" id="IPR036390">
    <property type="entry name" value="WH_DNA-bd_sf"/>
</dbReference>
<feature type="region of interest" description="Disordered" evidence="2">
    <location>
        <begin position="806"/>
        <end position="906"/>
    </location>
</feature>
<dbReference type="Proteomes" id="UP001209540">
    <property type="component" value="Unassembled WGS sequence"/>
</dbReference>
<reference evidence="5" key="1">
    <citation type="journal article" date="2022" name="IScience">
        <title>Evolution of zygomycete secretomes and the origins of terrestrial fungal ecologies.</title>
        <authorList>
            <person name="Chang Y."/>
            <person name="Wang Y."/>
            <person name="Mondo S."/>
            <person name="Ahrendt S."/>
            <person name="Andreopoulos W."/>
            <person name="Barry K."/>
            <person name="Beard J."/>
            <person name="Benny G.L."/>
            <person name="Blankenship S."/>
            <person name="Bonito G."/>
            <person name="Cuomo C."/>
            <person name="Desiro A."/>
            <person name="Gervers K.A."/>
            <person name="Hundley H."/>
            <person name="Kuo A."/>
            <person name="LaButti K."/>
            <person name="Lang B.F."/>
            <person name="Lipzen A."/>
            <person name="O'Donnell K."/>
            <person name="Pangilinan J."/>
            <person name="Reynolds N."/>
            <person name="Sandor L."/>
            <person name="Smith M.E."/>
            <person name="Tsang A."/>
            <person name="Grigoriev I.V."/>
            <person name="Stajich J.E."/>
            <person name="Spatafora J.W."/>
        </authorList>
    </citation>
    <scope>NUCLEOTIDE SEQUENCE</scope>
    <source>
        <strain evidence="5">RSA 2281</strain>
    </source>
</reference>
<dbReference type="GO" id="GO:0005096">
    <property type="term" value="F:GTPase activator activity"/>
    <property type="evidence" value="ECO:0007669"/>
    <property type="project" value="TreeGrafter"/>
</dbReference>
<feature type="compositionally biased region" description="Basic and acidic residues" evidence="2">
    <location>
        <begin position="200"/>
        <end position="237"/>
    </location>
</feature>
<name>A0AAD5JTY1_9FUNG</name>
<feature type="region of interest" description="Disordered" evidence="2">
    <location>
        <begin position="189"/>
        <end position="240"/>
    </location>
</feature>
<keyword evidence="1" id="KW-0175">Coiled coil</keyword>
<accession>A0AAD5JTY1</accession>
<dbReference type="InterPro" id="IPR027267">
    <property type="entry name" value="AH/BAR_dom_sf"/>
</dbReference>
<dbReference type="GO" id="GO:0007010">
    <property type="term" value="P:cytoskeleton organization"/>
    <property type="evidence" value="ECO:0007669"/>
    <property type="project" value="TreeGrafter"/>
</dbReference>
<dbReference type="SUPFAM" id="SSF48350">
    <property type="entry name" value="GTPase activation domain, GAP"/>
    <property type="match status" value="1"/>
</dbReference>
<dbReference type="GO" id="GO:0005737">
    <property type="term" value="C:cytoplasm"/>
    <property type="evidence" value="ECO:0007669"/>
    <property type="project" value="TreeGrafter"/>
</dbReference>
<evidence type="ECO:0000259" key="4">
    <source>
        <dbReference type="PROSITE" id="PS51741"/>
    </source>
</evidence>
<dbReference type="Gene3D" id="1.10.555.10">
    <property type="entry name" value="Rho GTPase activation protein"/>
    <property type="match status" value="1"/>
</dbReference>
<dbReference type="GO" id="GO:0005886">
    <property type="term" value="C:plasma membrane"/>
    <property type="evidence" value="ECO:0007669"/>
    <property type="project" value="TreeGrafter"/>
</dbReference>
<feature type="compositionally biased region" description="Polar residues" evidence="2">
    <location>
        <begin position="830"/>
        <end position="857"/>
    </location>
</feature>
<proteinExistence type="predicted"/>
<dbReference type="GO" id="GO:0007264">
    <property type="term" value="P:small GTPase-mediated signal transduction"/>
    <property type="evidence" value="ECO:0007669"/>
    <property type="project" value="TreeGrafter"/>
</dbReference>
<feature type="compositionally biased region" description="Low complexity" evidence="2">
    <location>
        <begin position="806"/>
        <end position="822"/>
    </location>
</feature>
<feature type="region of interest" description="Disordered" evidence="2">
    <location>
        <begin position="779"/>
        <end position="798"/>
    </location>
</feature>
<dbReference type="PROSITE" id="PS50238">
    <property type="entry name" value="RHOGAP"/>
    <property type="match status" value="1"/>
</dbReference>
<evidence type="ECO:0000256" key="2">
    <source>
        <dbReference type="SAM" id="MobiDB-lite"/>
    </source>
</evidence>
<dbReference type="AlphaFoldDB" id="A0AAD5JTY1"/>
<dbReference type="InterPro" id="IPR031160">
    <property type="entry name" value="F_BAR_dom"/>
</dbReference>
<dbReference type="PANTHER" id="PTHR23065:SF17">
    <property type="entry name" value="RHO-GTPASE-ACTIVATING PROTEIN RGD2"/>
    <property type="match status" value="1"/>
</dbReference>
<evidence type="ECO:0000313" key="5">
    <source>
        <dbReference type="EMBL" id="KAI9254436.1"/>
    </source>
</evidence>
<dbReference type="PANTHER" id="PTHR23065">
    <property type="entry name" value="PROLINE-SERINE-THREONINE PHOSPHATASE INTERACTING PROTEIN 1"/>
    <property type="match status" value="1"/>
</dbReference>
<feature type="compositionally biased region" description="Polar residues" evidence="2">
    <location>
        <begin position="779"/>
        <end position="795"/>
    </location>
</feature>
<gene>
    <name evidence="5" type="ORF">BDA99DRAFT_157514</name>
</gene>
<dbReference type="Pfam" id="PF00620">
    <property type="entry name" value="RhoGAP"/>
    <property type="match status" value="1"/>
</dbReference>
<feature type="region of interest" description="Disordered" evidence="2">
    <location>
        <begin position="735"/>
        <end position="770"/>
    </location>
</feature>
<dbReference type="SUPFAM" id="SSF103657">
    <property type="entry name" value="BAR/IMD domain-like"/>
    <property type="match status" value="2"/>
</dbReference>
<dbReference type="InterPro" id="IPR001060">
    <property type="entry name" value="FCH_dom"/>
</dbReference>
<organism evidence="5 6">
    <name type="scientific">Phascolomyces articulosus</name>
    <dbReference type="NCBI Taxonomy" id="60185"/>
    <lineage>
        <taxon>Eukaryota</taxon>
        <taxon>Fungi</taxon>
        <taxon>Fungi incertae sedis</taxon>
        <taxon>Mucoromycota</taxon>
        <taxon>Mucoromycotina</taxon>
        <taxon>Mucoromycetes</taxon>
        <taxon>Mucorales</taxon>
        <taxon>Lichtheimiaceae</taxon>
        <taxon>Phascolomyces</taxon>
    </lineage>
</organism>
<protein>
    <submittedName>
        <fullName evidence="5">Uncharacterized protein</fullName>
    </submittedName>
</protein>
<dbReference type="EMBL" id="JAIXMP010000024">
    <property type="protein sequence ID" value="KAI9254436.1"/>
    <property type="molecule type" value="Genomic_DNA"/>
</dbReference>
<dbReference type="Gene3D" id="1.20.1270.60">
    <property type="entry name" value="Arfaptin homology (AH) domain/BAR domain"/>
    <property type="match status" value="2"/>
</dbReference>
<evidence type="ECO:0000313" key="6">
    <source>
        <dbReference type="Proteomes" id="UP001209540"/>
    </source>
</evidence>
<keyword evidence="6" id="KW-1185">Reference proteome</keyword>
<dbReference type="GO" id="GO:0000935">
    <property type="term" value="C:division septum"/>
    <property type="evidence" value="ECO:0007669"/>
    <property type="project" value="TreeGrafter"/>
</dbReference>
<dbReference type="SMART" id="SM00324">
    <property type="entry name" value="RhoGAP"/>
    <property type="match status" value="1"/>
</dbReference>
<evidence type="ECO:0000259" key="3">
    <source>
        <dbReference type="PROSITE" id="PS50238"/>
    </source>
</evidence>
<reference evidence="5" key="2">
    <citation type="submission" date="2023-02" db="EMBL/GenBank/DDBJ databases">
        <authorList>
            <consortium name="DOE Joint Genome Institute"/>
            <person name="Mondo S.J."/>
            <person name="Chang Y."/>
            <person name="Wang Y."/>
            <person name="Ahrendt S."/>
            <person name="Andreopoulos W."/>
            <person name="Barry K."/>
            <person name="Beard J."/>
            <person name="Benny G.L."/>
            <person name="Blankenship S."/>
            <person name="Bonito G."/>
            <person name="Cuomo C."/>
            <person name="Desiro A."/>
            <person name="Gervers K.A."/>
            <person name="Hundley H."/>
            <person name="Kuo A."/>
            <person name="LaButti K."/>
            <person name="Lang B.F."/>
            <person name="Lipzen A."/>
            <person name="O'Donnell K."/>
            <person name="Pangilinan J."/>
            <person name="Reynolds N."/>
            <person name="Sandor L."/>
            <person name="Smith M.W."/>
            <person name="Tsang A."/>
            <person name="Grigoriev I.V."/>
            <person name="Stajich J.E."/>
            <person name="Spatafora J.W."/>
        </authorList>
    </citation>
    <scope>NUCLEOTIDE SEQUENCE</scope>
    <source>
        <strain evidence="5">RSA 2281</strain>
    </source>
</reference>
<feature type="compositionally biased region" description="Basic and acidic residues" evidence="2">
    <location>
        <begin position="880"/>
        <end position="896"/>
    </location>
</feature>
<dbReference type="SMART" id="SM00055">
    <property type="entry name" value="FCH"/>
    <property type="match status" value="1"/>
</dbReference>
<feature type="domain" description="F-BAR" evidence="4">
    <location>
        <begin position="7"/>
        <end position="476"/>
    </location>
</feature>
<dbReference type="PROSITE" id="PS51741">
    <property type="entry name" value="F_BAR"/>
    <property type="match status" value="1"/>
</dbReference>
<dbReference type="InterPro" id="IPR008936">
    <property type="entry name" value="Rho_GTPase_activation_prot"/>
</dbReference>
<comment type="caution">
    <text evidence="5">The sequence shown here is derived from an EMBL/GenBank/DDBJ whole genome shotgun (WGS) entry which is preliminary data.</text>
</comment>
<feature type="region of interest" description="Disordered" evidence="2">
    <location>
        <begin position="330"/>
        <end position="366"/>
    </location>
</feature>
<feature type="compositionally biased region" description="Acidic residues" evidence="2">
    <location>
        <begin position="897"/>
        <end position="906"/>
    </location>
</feature>
<dbReference type="InterPro" id="IPR000198">
    <property type="entry name" value="RhoGAP_dom"/>
</dbReference>
<sequence length="906" mass="102230">MTIPTTLHFENAFWSKQRPQDSLPDFQTGLQVLHNKLNQSKVENDEIISFFKDRIAIEDHYAHRLGEQAKGSLKSSGFGRDEGAVLKNCFENMRAASGRFSQQHKHTVTAMTDTVLKPLNKFQEEYRRSITTSKQSVDAALKQFDGLVKEMDRAKTVYQKRWREAVVAGEQWQQQKKEEETAAAIAALEKEEQEEDKNEQEELKQKEEEETENKKKEEEEKRQQSPKQHEKNERSHEMILIGNQRMSRVELDNMVLNMRNEIKVGDYRVPILGKYQNTSTGEDISIWLQHRLPQCKDSPAMADVVAQQLIHPLGILRLVGQRGNKFSPSPQSYYQWQNVPPPPSQLQSQQQAQQQQQQEEETSGGSSTGYGFGFFERIGGQTISGEELFKRAQQEATLADETYRAAVKRIDQMRMVVEQALFAHFAEMEQVELKRLAILKQAIASFSLCISEMLPGDKAIVDQMLVYQESLKPEQDIQYIIQQYCVSSFSPKPILYDNQNHGVAQDQIFGVPLDDLGKTTDEKVPRFISCLLEAIDKGSETLGEKEKHSLWTTRLALDRIHAICTELNIPSRQITVEQLQQYEPMTLVAILRLYLLELPECLMTFEFYDAVQALYTTTNVEQEDNLRLPSLSNLIATLPGTHFATLKLILSHIHKAVQQGDIQAVSQSLGPVILRPRVESLATLTSPMPLLFVKDVLNHFDTIFSESTLKSHAESEKRRQARPLIATNYPLSVGTGVNNNNNNNNIATPTTPTNNNNDTTPLLAPSPTKQRRGIMSFMRSSSMNETTPSPTSNNDKWMGVFQRNNSISSTSTKSSSEQQRTSFTRPTPPISTTAITQGSPPSSPTMNATRNNSVKETPSSSPPSPPAKIVADGKTSSPEVTKHVVFDATEESHNDDGELDPFFDDD</sequence>
<evidence type="ECO:0000256" key="1">
    <source>
        <dbReference type="PROSITE-ProRule" id="PRU01077"/>
    </source>
</evidence>
<dbReference type="SUPFAM" id="SSF46785">
    <property type="entry name" value="Winged helix' DNA-binding domain"/>
    <property type="match status" value="1"/>
</dbReference>
<feature type="compositionally biased region" description="Low complexity" evidence="2">
    <location>
        <begin position="345"/>
        <end position="357"/>
    </location>
</feature>
<feature type="domain" description="Rho-GAP" evidence="3">
    <location>
        <begin position="511"/>
        <end position="704"/>
    </location>
</feature>
<feature type="compositionally biased region" description="Low complexity" evidence="2">
    <location>
        <begin position="738"/>
        <end position="761"/>
    </location>
</feature>